<feature type="compositionally biased region" description="Basic and acidic residues" evidence="6">
    <location>
        <begin position="151"/>
        <end position="161"/>
    </location>
</feature>
<proteinExistence type="inferred from homology"/>
<dbReference type="EMBL" id="JANBPY010000087">
    <property type="protein sequence ID" value="KAJ1969166.1"/>
    <property type="molecule type" value="Genomic_DNA"/>
</dbReference>
<gene>
    <name evidence="8" type="primary">SAS10</name>
    <name evidence="8" type="ORF">IWQ62_000797</name>
</gene>
<dbReference type="GO" id="GO:0000462">
    <property type="term" value="P:maturation of SSU-rRNA from tricistronic rRNA transcript (SSU-rRNA, 5.8S rRNA, LSU-rRNA)"/>
    <property type="evidence" value="ECO:0007669"/>
    <property type="project" value="TreeGrafter"/>
</dbReference>
<evidence type="ECO:0000256" key="4">
    <source>
        <dbReference type="ARBA" id="ARBA00023242"/>
    </source>
</evidence>
<evidence type="ECO:0000256" key="3">
    <source>
        <dbReference type="ARBA" id="ARBA00022553"/>
    </source>
</evidence>
<dbReference type="Proteomes" id="UP001150925">
    <property type="component" value="Unassembled WGS sequence"/>
</dbReference>
<organism evidence="8 9">
    <name type="scientific">Dispira parvispora</name>
    <dbReference type="NCBI Taxonomy" id="1520584"/>
    <lineage>
        <taxon>Eukaryota</taxon>
        <taxon>Fungi</taxon>
        <taxon>Fungi incertae sedis</taxon>
        <taxon>Zoopagomycota</taxon>
        <taxon>Kickxellomycotina</taxon>
        <taxon>Dimargaritomycetes</taxon>
        <taxon>Dimargaritales</taxon>
        <taxon>Dimargaritaceae</taxon>
        <taxon>Dispira</taxon>
    </lineage>
</organism>
<accession>A0A9W8AZV5</accession>
<feature type="compositionally biased region" description="Basic and acidic residues" evidence="6">
    <location>
        <begin position="546"/>
        <end position="563"/>
    </location>
</feature>
<feature type="domain" description="Sas10 C-terminal" evidence="7">
    <location>
        <begin position="628"/>
        <end position="699"/>
    </location>
</feature>
<feature type="compositionally biased region" description="Acidic residues" evidence="6">
    <location>
        <begin position="59"/>
        <end position="71"/>
    </location>
</feature>
<comment type="subcellular location">
    <subcellularLocation>
        <location evidence="1">Nucleus</location>
    </subcellularLocation>
</comment>
<feature type="region of interest" description="Disordered" evidence="6">
    <location>
        <begin position="57"/>
        <end position="184"/>
    </location>
</feature>
<evidence type="ECO:0000256" key="1">
    <source>
        <dbReference type="ARBA" id="ARBA00004123"/>
    </source>
</evidence>
<dbReference type="GO" id="GO:0032040">
    <property type="term" value="C:small-subunit processome"/>
    <property type="evidence" value="ECO:0007669"/>
    <property type="project" value="TreeGrafter"/>
</dbReference>
<feature type="compositionally biased region" description="Acidic residues" evidence="6">
    <location>
        <begin position="80"/>
        <end position="107"/>
    </location>
</feature>
<feature type="region of interest" description="Disordered" evidence="6">
    <location>
        <begin position="1"/>
        <end position="37"/>
    </location>
</feature>
<dbReference type="InterPro" id="IPR018972">
    <property type="entry name" value="Sas10_C_dom"/>
</dbReference>
<dbReference type="PANTHER" id="PTHR13237:SF8">
    <property type="entry name" value="SOMETHING ABOUT SILENCING PROTEIN 10"/>
    <property type="match status" value="1"/>
</dbReference>
<feature type="region of interest" description="Disordered" evidence="6">
    <location>
        <begin position="409"/>
        <end position="470"/>
    </location>
</feature>
<feature type="compositionally biased region" description="Acidic residues" evidence="6">
    <location>
        <begin position="419"/>
        <end position="435"/>
    </location>
</feature>
<evidence type="ECO:0000256" key="5">
    <source>
        <dbReference type="SAM" id="Coils"/>
    </source>
</evidence>
<keyword evidence="9" id="KW-1185">Reference proteome</keyword>
<evidence type="ECO:0000313" key="9">
    <source>
        <dbReference type="Proteomes" id="UP001150925"/>
    </source>
</evidence>
<dbReference type="AlphaFoldDB" id="A0A9W8AZV5"/>
<comment type="similarity">
    <text evidence="2">Belongs to the SAS10 family.</text>
</comment>
<comment type="caution">
    <text evidence="8">The sequence shown here is derived from an EMBL/GenBank/DDBJ whole genome shotgun (WGS) entry which is preliminary data.</text>
</comment>
<evidence type="ECO:0000313" key="8">
    <source>
        <dbReference type="EMBL" id="KAJ1969166.1"/>
    </source>
</evidence>
<dbReference type="Pfam" id="PF04000">
    <property type="entry name" value="Sas10_Utp3"/>
    <property type="match status" value="1"/>
</dbReference>
<evidence type="ECO:0000259" key="7">
    <source>
        <dbReference type="Pfam" id="PF09368"/>
    </source>
</evidence>
<sequence>MGRRSTRPGKGPSKRAVQPSDTWDGMEHNEVDTFNENRDRIALSDFDYAQKRKGTHFDEEYDEFEDSDEEVFGIKGQSSDSEDYGEDDVEEEFSEDDEDVPSDESSDQDDHPETREGTSGWGRRKRSYYHTDKQVLDSSDEEAQKDEEEEALRLQREKLQGADEADFFLDDDDDGDESMPIQSGVSNELDQPLIHRAKQVRSGQDRLVNTGTGVDQSRATDRLLLDDLEAQLQGDTLSTRKSQDSTVIRLDRTRQSTLAAMSKEEQTRLLQERSPEVIELLTEYRRVWSLVRDETFPWLQKIRSFDVTDPSSFPVLSLWDSLHQVATSYLANITFYLALKSRGKLSNSQLQEHPVVEVLVKLRKLLKKLQAVQEQVADQIDIFKDWISTGGASALDDDMEVDEDIEAETMSVGSMTGSSEEEEDDDDDDASEASDTEPLSLSDHSKMSKSTPKVLRASNGQASSHIDYEPDFKDLSRELSRKSKNRSQTKALAADPSKRKWVTNDDLGELDHLDAWDHEDKVQAKMSLRFHAAQVEQQSQRKEKRLKYTGDVDLPYKDADRPRTIPTSQGDMATDDDDGNDSDIQNALDSLQHSKAQAGQKSKSNPHHERKVDMLLEKFDDPKLEPGERRGINRQILKNKGLIPRRPKVNRNPRVRRRKQYEKATKKLHTIKRTYKPPTSSYGGEASGIKAHISRSVRF</sequence>
<protein>
    <submittedName>
        <fullName evidence="8">Something about silencing protein 10</fullName>
    </submittedName>
</protein>
<dbReference type="PANTHER" id="PTHR13237">
    <property type="entry name" value="SOMETHING ABOUT SILENCING PROTEIN 10-RELATED"/>
    <property type="match status" value="1"/>
</dbReference>
<keyword evidence="5" id="KW-0175">Coiled coil</keyword>
<evidence type="ECO:0000256" key="6">
    <source>
        <dbReference type="SAM" id="MobiDB-lite"/>
    </source>
</evidence>
<feature type="compositionally biased region" description="Basic and acidic residues" evidence="6">
    <location>
        <begin position="25"/>
        <end position="37"/>
    </location>
</feature>
<feature type="compositionally biased region" description="Acidic residues" evidence="6">
    <location>
        <begin position="138"/>
        <end position="150"/>
    </location>
</feature>
<reference evidence="8" key="1">
    <citation type="submission" date="2022-07" db="EMBL/GenBank/DDBJ databases">
        <title>Phylogenomic reconstructions and comparative analyses of Kickxellomycotina fungi.</title>
        <authorList>
            <person name="Reynolds N.K."/>
            <person name="Stajich J.E."/>
            <person name="Barry K."/>
            <person name="Grigoriev I.V."/>
            <person name="Crous P."/>
            <person name="Smith M.E."/>
        </authorList>
    </citation>
    <scope>NUCLEOTIDE SEQUENCE</scope>
    <source>
        <strain evidence="8">RSA 1196</strain>
    </source>
</reference>
<evidence type="ECO:0000256" key="2">
    <source>
        <dbReference type="ARBA" id="ARBA00010979"/>
    </source>
</evidence>
<name>A0A9W8AZV5_9FUNG</name>
<dbReference type="Pfam" id="PF09368">
    <property type="entry name" value="Sas10"/>
    <property type="match status" value="1"/>
</dbReference>
<keyword evidence="4" id="KW-0539">Nucleus</keyword>
<dbReference type="InterPro" id="IPR007146">
    <property type="entry name" value="Sas10/Utp3/C1D"/>
</dbReference>
<feature type="compositionally biased region" description="Acidic residues" evidence="6">
    <location>
        <begin position="163"/>
        <end position="177"/>
    </location>
</feature>
<feature type="region of interest" description="Disordered" evidence="6">
    <location>
        <begin position="533"/>
        <end position="585"/>
    </location>
</feature>
<keyword evidence="3" id="KW-0597">Phosphoprotein</keyword>
<feature type="coiled-coil region" evidence="5">
    <location>
        <begin position="355"/>
        <end position="382"/>
    </location>
</feature>
<dbReference type="OrthoDB" id="1924577at2759"/>